<evidence type="ECO:0000313" key="1">
    <source>
        <dbReference type="EMBL" id="GHG12787.1"/>
    </source>
</evidence>
<dbReference type="EMBL" id="BNAL01000067">
    <property type="protein sequence ID" value="GHG12787.1"/>
    <property type="molecule type" value="Genomic_DNA"/>
</dbReference>
<dbReference type="Proteomes" id="UP000632154">
    <property type="component" value="Unassembled WGS sequence"/>
</dbReference>
<comment type="caution">
    <text evidence="1">The sequence shown here is derived from an EMBL/GenBank/DDBJ whole genome shotgun (WGS) entry which is preliminary data.</text>
</comment>
<protein>
    <recommendedName>
        <fullName evidence="3">VCBS repeat-containing protein</fullName>
    </recommendedName>
</protein>
<evidence type="ECO:0008006" key="3">
    <source>
        <dbReference type="Google" id="ProtNLM"/>
    </source>
</evidence>
<gene>
    <name evidence="1" type="ORF">GCM10017783_25950</name>
</gene>
<reference evidence="2" key="1">
    <citation type="journal article" date="2019" name="Int. J. Syst. Evol. Microbiol.">
        <title>The Global Catalogue of Microorganisms (GCM) 10K type strain sequencing project: providing services to taxonomists for standard genome sequencing and annotation.</title>
        <authorList>
            <consortium name="The Broad Institute Genomics Platform"/>
            <consortium name="The Broad Institute Genome Sequencing Center for Infectious Disease"/>
            <person name="Wu L."/>
            <person name="Ma J."/>
        </authorList>
    </citation>
    <scope>NUCLEOTIDE SEQUENCE [LARGE SCALE GENOMIC DNA]</scope>
    <source>
        <strain evidence="2">CGMCC 1.18439</strain>
    </source>
</reference>
<name>A0ABQ3KCM2_9DEIO</name>
<proteinExistence type="predicted"/>
<evidence type="ECO:0000313" key="2">
    <source>
        <dbReference type="Proteomes" id="UP000632154"/>
    </source>
</evidence>
<keyword evidence="2" id="KW-1185">Reference proteome</keyword>
<sequence length="210" mass="23060">MVEGKAVDLNGDGHTDRLLVIEDGTRPDGPRKLLVLLGGADGFRLSAEADSVLFCRECGGTWGDPLSSVQAGQGWIRINHDGGSGWRWGSSHTFSLRAGRWELTAQEQYRRSPERLETSYSVPPSECQNTDLTRFVCGISLPETLLVASKRAYFYQAPSPASRGSSYVIAGQQITVRKTYRTFVEASYLGEGGRSTHGFLRLADLKPVDF</sequence>
<organism evidence="1 2">
    <name type="scientific">Deinococcus piscis</name>
    <dbReference type="NCBI Taxonomy" id="394230"/>
    <lineage>
        <taxon>Bacteria</taxon>
        <taxon>Thermotogati</taxon>
        <taxon>Deinococcota</taxon>
        <taxon>Deinococci</taxon>
        <taxon>Deinococcales</taxon>
        <taxon>Deinococcaceae</taxon>
        <taxon>Deinococcus</taxon>
    </lineage>
</organism>
<accession>A0ABQ3KCM2</accession>